<dbReference type="PANTHER" id="PTHR11586">
    <property type="entry name" value="TRNA-AMINOACYLATION COFACTOR ARC1 FAMILY MEMBER"/>
    <property type="match status" value="1"/>
</dbReference>
<keyword evidence="2" id="KW-0694">RNA-binding</keyword>
<name>K0B379_9ARCH</name>
<feature type="domain" description="TRNA-binding" evidence="3">
    <location>
        <begin position="8"/>
        <end position="109"/>
    </location>
</feature>
<keyword evidence="1" id="KW-0820">tRNA-binding</keyword>
<keyword evidence="5" id="KW-1185">Reference proteome</keyword>
<dbReference type="GeneID" id="13726066"/>
<evidence type="ECO:0000256" key="1">
    <source>
        <dbReference type="ARBA" id="ARBA00022555"/>
    </source>
</evidence>
<organism evidence="4 5">
    <name type="scientific">Candidatus Nitrosopumilus koreensis AR1</name>
    <dbReference type="NCBI Taxonomy" id="1229908"/>
    <lineage>
        <taxon>Archaea</taxon>
        <taxon>Nitrososphaerota</taxon>
        <taxon>Nitrososphaeria</taxon>
        <taxon>Nitrosopumilales</taxon>
        <taxon>Nitrosopumilaceae</taxon>
        <taxon>Nitrosopumilus</taxon>
    </lineage>
</organism>
<protein>
    <submittedName>
        <fullName evidence="4">tRNA-binding domain-containing protein</fullName>
    </submittedName>
</protein>
<reference evidence="4 5" key="1">
    <citation type="journal article" date="2012" name="J. Bacteriol.">
        <title>Draft Genome Sequence of an Ammonia-Oxidizing Archaeon, "Candidatus Nitrosopumilus koreensis" AR1, from Marine Sediment.</title>
        <authorList>
            <person name="Park S.J."/>
            <person name="Kim J.G."/>
            <person name="Jung M.Y."/>
            <person name="Kim S.J."/>
            <person name="Cha I.T."/>
            <person name="Kwon K."/>
            <person name="Lee J.H."/>
            <person name="Rhee S.K."/>
        </authorList>
    </citation>
    <scope>NUCLEOTIDE SEQUENCE [LARGE SCALE GENOMIC DNA]</scope>
    <source>
        <strain evidence="4 5">AR1</strain>
    </source>
</reference>
<dbReference type="PATRIC" id="fig|1229908.8.peg.666"/>
<dbReference type="EMBL" id="CP003842">
    <property type="protein sequence ID" value="AFS80518.1"/>
    <property type="molecule type" value="Genomic_DNA"/>
</dbReference>
<accession>K0B379</accession>
<evidence type="ECO:0000256" key="2">
    <source>
        <dbReference type="ARBA" id="ARBA00022884"/>
    </source>
</evidence>
<evidence type="ECO:0000313" key="4">
    <source>
        <dbReference type="EMBL" id="AFS80518.1"/>
    </source>
</evidence>
<dbReference type="KEGG" id="nkr:NKOR_03120"/>
<dbReference type="PROSITE" id="PS50886">
    <property type="entry name" value="TRBD"/>
    <property type="match status" value="1"/>
</dbReference>
<dbReference type="AlphaFoldDB" id="K0B379"/>
<gene>
    <name evidence="4" type="ORF">NKOR_03120</name>
</gene>
<dbReference type="Proteomes" id="UP000006101">
    <property type="component" value="Chromosome"/>
</dbReference>
<dbReference type="STRING" id="1229908.NKOR_03120"/>
<dbReference type="InterPro" id="IPR002547">
    <property type="entry name" value="tRNA-bd_dom"/>
</dbReference>
<dbReference type="PANTHER" id="PTHR11586:SF37">
    <property type="entry name" value="TRNA-BINDING DOMAIN-CONTAINING PROTEIN"/>
    <property type="match status" value="1"/>
</dbReference>
<dbReference type="SUPFAM" id="SSF50249">
    <property type="entry name" value="Nucleic acid-binding proteins"/>
    <property type="match status" value="1"/>
</dbReference>
<dbReference type="GO" id="GO:0000049">
    <property type="term" value="F:tRNA binding"/>
    <property type="evidence" value="ECO:0007669"/>
    <property type="project" value="UniProtKB-KW"/>
</dbReference>
<sequence>MSNVSYDDFAKLDIRVAKIIATEPIEGKSRIIKGRIDLGNDDHRDVIIGGAQYFQPEDIVGKTVIVLANLEPKKMAGVESNAMLLAADVDDKPFWLTVEEDVPLGSPVK</sequence>
<evidence type="ECO:0000313" key="5">
    <source>
        <dbReference type="Proteomes" id="UP000006101"/>
    </source>
</evidence>
<dbReference type="Gene3D" id="2.40.50.140">
    <property type="entry name" value="Nucleic acid-binding proteins"/>
    <property type="match status" value="1"/>
</dbReference>
<proteinExistence type="predicted"/>
<evidence type="ECO:0000259" key="3">
    <source>
        <dbReference type="PROSITE" id="PS50886"/>
    </source>
</evidence>
<dbReference type="Pfam" id="PF01588">
    <property type="entry name" value="tRNA_bind"/>
    <property type="match status" value="1"/>
</dbReference>
<dbReference type="RefSeq" id="WP_014962907.1">
    <property type="nucleotide sequence ID" value="NC_018655.1"/>
</dbReference>
<dbReference type="InterPro" id="IPR051270">
    <property type="entry name" value="Tyrosine-tRNA_ligase_regulator"/>
</dbReference>
<dbReference type="HOGENOM" id="CLU_065946_3_1_2"/>
<dbReference type="InterPro" id="IPR012340">
    <property type="entry name" value="NA-bd_OB-fold"/>
</dbReference>